<dbReference type="AlphaFoldDB" id="A0A6J6WFP7"/>
<dbReference type="HAMAP" id="MF_00107">
    <property type="entry name" value="IspF"/>
    <property type="match status" value="1"/>
</dbReference>
<dbReference type="GO" id="GO:0008685">
    <property type="term" value="F:2-C-methyl-D-erythritol 2,4-cyclodiphosphate synthase activity"/>
    <property type="evidence" value="ECO:0007669"/>
    <property type="project" value="UniProtKB-EC"/>
</dbReference>
<evidence type="ECO:0000256" key="5">
    <source>
        <dbReference type="ARBA" id="ARBA00022723"/>
    </source>
</evidence>
<dbReference type="GO" id="GO:0019288">
    <property type="term" value="P:isopentenyl diphosphate biosynthetic process, methylerythritol 4-phosphate pathway"/>
    <property type="evidence" value="ECO:0007669"/>
    <property type="project" value="UniProtKB-UniPathway"/>
</dbReference>
<dbReference type="UniPathway" id="UPA00056">
    <property type="reaction ID" value="UER00095"/>
</dbReference>
<dbReference type="Pfam" id="PF02542">
    <property type="entry name" value="YgbB"/>
    <property type="match status" value="1"/>
</dbReference>
<dbReference type="InterPro" id="IPR020555">
    <property type="entry name" value="MECDP_synthase_CS"/>
</dbReference>
<dbReference type="CDD" id="cd00554">
    <property type="entry name" value="MECDP_synthase"/>
    <property type="match status" value="1"/>
</dbReference>
<sequence length="157" mass="16234">MRIGQGFDIHRFSNDATRPLKLGLVTVPNAAGLEGHSDADAVAHAVADALLGAAGLGDIGEHFSDTDATWSGADSRMLLTLVVQKVRDAGFVIENVDVTVIAEAPKLGDLKAAMVRELTVVIGAPVSVKATTMERLGPIGNKEGIAALAVALLKEQA</sequence>
<comment type="cofactor">
    <cofactor evidence="2">
        <name>a divalent metal cation</name>
        <dbReference type="ChEBI" id="CHEBI:60240"/>
    </cofactor>
</comment>
<dbReference type="InterPro" id="IPR036571">
    <property type="entry name" value="MECDP_synthase_sf"/>
</dbReference>
<evidence type="ECO:0000256" key="4">
    <source>
        <dbReference type="ARBA" id="ARBA00012579"/>
    </source>
</evidence>
<keyword evidence="7" id="KW-0456">Lyase</keyword>
<dbReference type="PANTHER" id="PTHR43181">
    <property type="entry name" value="2-C-METHYL-D-ERYTHRITOL 2,4-CYCLODIPHOSPHATE SYNTHASE, CHLOROPLASTIC"/>
    <property type="match status" value="1"/>
</dbReference>
<feature type="domain" description="2-C-methyl-D-erythritol 2,4-cyclodiphosphate synthase" evidence="8">
    <location>
        <begin position="1"/>
        <end position="153"/>
    </location>
</feature>
<dbReference type="NCBIfam" id="TIGR00151">
    <property type="entry name" value="ispF"/>
    <property type="match status" value="1"/>
</dbReference>
<protein>
    <recommendedName>
        <fullName evidence="4">2-C-methyl-D-erythritol 2,4-cyclodiphosphate synthase</fullName>
        <ecNumber evidence="4">4.6.1.12</ecNumber>
    </recommendedName>
</protein>
<evidence type="ECO:0000256" key="1">
    <source>
        <dbReference type="ARBA" id="ARBA00000200"/>
    </source>
</evidence>
<dbReference type="PROSITE" id="PS01350">
    <property type="entry name" value="ISPF"/>
    <property type="match status" value="1"/>
</dbReference>
<evidence type="ECO:0000256" key="3">
    <source>
        <dbReference type="ARBA" id="ARBA00004709"/>
    </source>
</evidence>
<organism evidence="9">
    <name type="scientific">freshwater metagenome</name>
    <dbReference type="NCBI Taxonomy" id="449393"/>
    <lineage>
        <taxon>unclassified sequences</taxon>
        <taxon>metagenomes</taxon>
        <taxon>ecological metagenomes</taxon>
    </lineage>
</organism>
<evidence type="ECO:0000313" key="9">
    <source>
        <dbReference type="EMBL" id="CAB4781718.1"/>
    </source>
</evidence>
<dbReference type="Gene3D" id="3.30.1330.50">
    <property type="entry name" value="2-C-methyl-D-erythritol 2,4-cyclodiphosphate synthase"/>
    <property type="match status" value="1"/>
</dbReference>
<evidence type="ECO:0000256" key="2">
    <source>
        <dbReference type="ARBA" id="ARBA00001968"/>
    </source>
</evidence>
<dbReference type="PANTHER" id="PTHR43181:SF1">
    <property type="entry name" value="2-C-METHYL-D-ERYTHRITOL 2,4-CYCLODIPHOSPHATE SYNTHASE, CHLOROPLASTIC"/>
    <property type="match status" value="1"/>
</dbReference>
<name>A0A6J6WFP7_9ZZZZ</name>
<comment type="pathway">
    <text evidence="3">Isoprenoid biosynthesis; isopentenyl diphosphate biosynthesis via DXP pathway; isopentenyl diphosphate from 1-deoxy-D-xylulose 5-phosphate: step 4/6.</text>
</comment>
<keyword evidence="5" id="KW-0479">Metal-binding</keyword>
<dbReference type="GO" id="GO:0046872">
    <property type="term" value="F:metal ion binding"/>
    <property type="evidence" value="ECO:0007669"/>
    <property type="project" value="UniProtKB-KW"/>
</dbReference>
<accession>A0A6J6WFP7</accession>
<dbReference type="EC" id="4.6.1.12" evidence="4"/>
<dbReference type="SUPFAM" id="SSF69765">
    <property type="entry name" value="IpsF-like"/>
    <property type="match status" value="1"/>
</dbReference>
<reference evidence="9" key="1">
    <citation type="submission" date="2020-05" db="EMBL/GenBank/DDBJ databases">
        <authorList>
            <person name="Chiriac C."/>
            <person name="Salcher M."/>
            <person name="Ghai R."/>
            <person name="Kavagutti S V."/>
        </authorList>
    </citation>
    <scope>NUCLEOTIDE SEQUENCE</scope>
</reference>
<evidence type="ECO:0000256" key="7">
    <source>
        <dbReference type="ARBA" id="ARBA00023239"/>
    </source>
</evidence>
<evidence type="ECO:0000259" key="8">
    <source>
        <dbReference type="Pfam" id="PF02542"/>
    </source>
</evidence>
<dbReference type="EMBL" id="CAFAAB010000051">
    <property type="protein sequence ID" value="CAB4781718.1"/>
    <property type="molecule type" value="Genomic_DNA"/>
</dbReference>
<keyword evidence="6" id="KW-0414">Isoprene biosynthesis</keyword>
<evidence type="ECO:0000256" key="6">
    <source>
        <dbReference type="ARBA" id="ARBA00023229"/>
    </source>
</evidence>
<gene>
    <name evidence="9" type="ORF">UFOPK2958_00586</name>
</gene>
<proteinExistence type="inferred from homology"/>
<comment type="catalytic activity">
    <reaction evidence="1">
        <text>4-CDP-2-C-methyl-D-erythritol 2-phosphate = 2-C-methyl-D-erythritol 2,4-cyclic diphosphate + CMP</text>
        <dbReference type="Rhea" id="RHEA:23864"/>
        <dbReference type="ChEBI" id="CHEBI:57919"/>
        <dbReference type="ChEBI" id="CHEBI:58483"/>
        <dbReference type="ChEBI" id="CHEBI:60377"/>
        <dbReference type="EC" id="4.6.1.12"/>
    </reaction>
</comment>
<dbReference type="InterPro" id="IPR003526">
    <property type="entry name" value="MECDP_synthase"/>
</dbReference>
<dbReference type="GO" id="GO:0016114">
    <property type="term" value="P:terpenoid biosynthetic process"/>
    <property type="evidence" value="ECO:0007669"/>
    <property type="project" value="InterPro"/>
</dbReference>